<organism evidence="1 2">
    <name type="scientific">Microctonus aethiopoides</name>
    <dbReference type="NCBI Taxonomy" id="144406"/>
    <lineage>
        <taxon>Eukaryota</taxon>
        <taxon>Metazoa</taxon>
        <taxon>Ecdysozoa</taxon>
        <taxon>Arthropoda</taxon>
        <taxon>Hexapoda</taxon>
        <taxon>Insecta</taxon>
        <taxon>Pterygota</taxon>
        <taxon>Neoptera</taxon>
        <taxon>Endopterygota</taxon>
        <taxon>Hymenoptera</taxon>
        <taxon>Apocrita</taxon>
        <taxon>Ichneumonoidea</taxon>
        <taxon>Braconidae</taxon>
        <taxon>Euphorinae</taxon>
        <taxon>Microctonus</taxon>
    </lineage>
</organism>
<dbReference type="Proteomes" id="UP001168990">
    <property type="component" value="Unassembled WGS sequence"/>
</dbReference>
<dbReference type="EMBL" id="JAQQBS010000001">
    <property type="protein sequence ID" value="KAK0177092.1"/>
    <property type="molecule type" value="Genomic_DNA"/>
</dbReference>
<sequence>MGYNTEGQSGFFKCPNNQFIVKELAVISIDDKARDIHGVRRMLSKPPFKWDDLPKQYKTMNLWIMRNYYEILWDAGDIPYNTLNDALDIILKDVVYIYVKIAKKIQMQGPSIGRSLELYYQLEERIEDMKPQDIAYLTKDFILKFAPTKIDRI</sequence>
<evidence type="ECO:0000313" key="2">
    <source>
        <dbReference type="Proteomes" id="UP001168990"/>
    </source>
</evidence>
<gene>
    <name evidence="1" type="ORF">PV328_001171</name>
</gene>
<proteinExistence type="predicted"/>
<protein>
    <submittedName>
        <fullName evidence="1">Uncharacterized protein</fullName>
    </submittedName>
</protein>
<comment type="caution">
    <text evidence="1">The sequence shown here is derived from an EMBL/GenBank/DDBJ whole genome shotgun (WGS) entry which is preliminary data.</text>
</comment>
<evidence type="ECO:0000313" key="1">
    <source>
        <dbReference type="EMBL" id="KAK0177092.1"/>
    </source>
</evidence>
<name>A0AA39FWD4_9HYME</name>
<reference evidence="1" key="1">
    <citation type="journal article" date="2023" name="bioRxiv">
        <title>Scaffold-level genome assemblies of two parasitoid biocontrol wasps reveal the parthenogenesis mechanism and an associated novel virus.</title>
        <authorList>
            <person name="Inwood S."/>
            <person name="Skelly J."/>
            <person name="Guhlin J."/>
            <person name="Harrop T."/>
            <person name="Goldson S."/>
            <person name="Dearden P."/>
        </authorList>
    </citation>
    <scope>NUCLEOTIDE SEQUENCE</scope>
    <source>
        <strain evidence="1">Irish</strain>
        <tissue evidence="1">Whole body</tissue>
    </source>
</reference>
<dbReference type="AlphaFoldDB" id="A0AA39FWD4"/>
<accession>A0AA39FWD4</accession>
<reference evidence="1" key="2">
    <citation type="submission" date="2023-03" db="EMBL/GenBank/DDBJ databases">
        <authorList>
            <person name="Inwood S.N."/>
            <person name="Skelly J.G."/>
            <person name="Guhlin J."/>
            <person name="Harrop T.W.R."/>
            <person name="Goldson S.G."/>
            <person name="Dearden P.K."/>
        </authorList>
    </citation>
    <scope>NUCLEOTIDE SEQUENCE</scope>
    <source>
        <strain evidence="1">Irish</strain>
        <tissue evidence="1">Whole body</tissue>
    </source>
</reference>
<keyword evidence="2" id="KW-1185">Reference proteome</keyword>